<dbReference type="RefSeq" id="WP_021703624.1">
    <property type="nucleotide sequence ID" value="NZ_BATJ01000001.1"/>
</dbReference>
<protein>
    <submittedName>
        <fullName evidence="1">Uncharacterized protein</fullName>
    </submittedName>
</protein>
<reference evidence="1 2" key="1">
    <citation type="submission" date="2013-09" db="EMBL/GenBank/DDBJ databases">
        <title>Whole genome shotgun sequence of Vibrio proteolyticus NBRC 13287.</title>
        <authorList>
            <person name="Isaki S."/>
            <person name="Hosoyama A."/>
            <person name="Numata M."/>
            <person name="Hashimoto M."/>
            <person name="Hosoyama Y."/>
            <person name="Tsuchikane K."/>
            <person name="Noguchi M."/>
            <person name="Hirakata S."/>
            <person name="Ichikawa N."/>
            <person name="Ohji S."/>
            <person name="Yamazoe A."/>
            <person name="Fujita N."/>
        </authorList>
    </citation>
    <scope>NUCLEOTIDE SEQUENCE [LARGE SCALE GENOMIC DNA]</scope>
    <source>
        <strain evidence="1 2">NBRC 13287</strain>
    </source>
</reference>
<dbReference type="EMBL" id="BATJ01000001">
    <property type="protein sequence ID" value="GAD65632.1"/>
    <property type="molecule type" value="Genomic_DNA"/>
</dbReference>
<dbReference type="STRING" id="1219065.VPR01S_01_04060"/>
<organism evidence="1 2">
    <name type="scientific">Vibrio proteolyticus NBRC 13287</name>
    <dbReference type="NCBI Taxonomy" id="1219065"/>
    <lineage>
        <taxon>Bacteria</taxon>
        <taxon>Pseudomonadati</taxon>
        <taxon>Pseudomonadota</taxon>
        <taxon>Gammaproteobacteria</taxon>
        <taxon>Vibrionales</taxon>
        <taxon>Vibrionaceae</taxon>
        <taxon>Vibrio</taxon>
    </lineage>
</organism>
<keyword evidence="2" id="KW-1185">Reference proteome</keyword>
<accession>U2ZWZ9</accession>
<dbReference type="eggNOG" id="ENOG5033N9X">
    <property type="taxonomic scope" value="Bacteria"/>
</dbReference>
<evidence type="ECO:0000313" key="2">
    <source>
        <dbReference type="Proteomes" id="UP000016570"/>
    </source>
</evidence>
<dbReference type="Proteomes" id="UP000016570">
    <property type="component" value="Unassembled WGS sequence"/>
</dbReference>
<name>U2ZWZ9_VIBPR</name>
<proteinExistence type="predicted"/>
<dbReference type="AlphaFoldDB" id="U2ZWZ9"/>
<comment type="caution">
    <text evidence="1">The sequence shown here is derived from an EMBL/GenBank/DDBJ whole genome shotgun (WGS) entry which is preliminary data.</text>
</comment>
<evidence type="ECO:0000313" key="1">
    <source>
        <dbReference type="EMBL" id="GAD65632.1"/>
    </source>
</evidence>
<sequence>MSKFKTEDIKYKGETNGVHSWNAPNGQPYYWHPDWLHIAEDATGLHAKGDLEVSAGDKPTKEHALNAILKHINQWAHKSK</sequence>
<gene>
    <name evidence="1" type="ORF">VPR01S_01_04060</name>
</gene>